<proteinExistence type="predicted"/>
<evidence type="ECO:0000313" key="1">
    <source>
        <dbReference type="EMBL" id="CZR33666.1"/>
    </source>
</evidence>
<accession>A0A1L7V4R9</accession>
<dbReference type="RefSeq" id="XP_031074834.1">
    <property type="nucleotide sequence ID" value="XM_031229239.1"/>
</dbReference>
<dbReference type="VEuPathDB" id="FungiDB:FPRO_01639"/>
<dbReference type="Proteomes" id="UP000183971">
    <property type="component" value="Unassembled WGS sequence"/>
</dbReference>
<evidence type="ECO:0000313" key="2">
    <source>
        <dbReference type="Proteomes" id="UP000183971"/>
    </source>
</evidence>
<protein>
    <submittedName>
        <fullName evidence="1">Uncharacterized protein</fullName>
    </submittedName>
</protein>
<name>A0A1L7V4R9_FUSPR</name>
<comment type="caution">
    <text evidence="1">The sequence shown here is derived from an EMBL/GenBank/DDBJ whole genome shotgun (WGS) entry which is preliminary data.</text>
</comment>
<dbReference type="GeneID" id="42046526"/>
<sequence>MGTVLHRVPLEKAIFILAVLQLHLHHDSFVDFLHVRNVNPPAGDQASPPLWIPFKQSELELLADETVAALVTMYIAYCLKRDGSFERPAPSGGSRAIQQYRLVCLCWLDFTLTTTLQRIIEQHEYAV</sequence>
<organism evidence="1 2">
    <name type="scientific">Fusarium proliferatum (strain ET1)</name>
    <name type="common">Orchid endophyte fungus</name>
    <dbReference type="NCBI Taxonomy" id="1227346"/>
    <lineage>
        <taxon>Eukaryota</taxon>
        <taxon>Fungi</taxon>
        <taxon>Dikarya</taxon>
        <taxon>Ascomycota</taxon>
        <taxon>Pezizomycotina</taxon>
        <taxon>Sordariomycetes</taxon>
        <taxon>Hypocreomycetidae</taxon>
        <taxon>Hypocreales</taxon>
        <taxon>Nectriaceae</taxon>
        <taxon>Fusarium</taxon>
        <taxon>Fusarium fujikuroi species complex</taxon>
    </lineage>
</organism>
<reference evidence="2" key="1">
    <citation type="journal article" date="2016" name="Genome Biol. Evol.">
        <title>Comparative 'omics' of the Fusarium fujikuroi species complex highlights differences in genetic potential and metabolite synthesis.</title>
        <authorList>
            <person name="Niehaus E.-M."/>
            <person name="Muensterkoetter M."/>
            <person name="Proctor R.H."/>
            <person name="Brown D.W."/>
            <person name="Sharon A."/>
            <person name="Idan Y."/>
            <person name="Oren-Young L."/>
            <person name="Sieber C.M."/>
            <person name="Novak O."/>
            <person name="Pencik A."/>
            <person name="Tarkowska D."/>
            <person name="Hromadova K."/>
            <person name="Freeman S."/>
            <person name="Maymon M."/>
            <person name="Elazar M."/>
            <person name="Youssef S.A."/>
            <person name="El-Shabrawy E.S.M."/>
            <person name="Shalaby A.B.A."/>
            <person name="Houterman P."/>
            <person name="Brock N.L."/>
            <person name="Burkhardt I."/>
            <person name="Tsavkelova E.A."/>
            <person name="Dickschat J.S."/>
            <person name="Galuszka P."/>
            <person name="Gueldener U."/>
            <person name="Tudzynski B."/>
        </authorList>
    </citation>
    <scope>NUCLEOTIDE SEQUENCE [LARGE SCALE GENOMIC DNA]</scope>
    <source>
        <strain evidence="2">ET1</strain>
    </source>
</reference>
<keyword evidence="2" id="KW-1185">Reference proteome</keyword>
<gene>
    <name evidence="1" type="ORF">FPRO_01639</name>
</gene>
<dbReference type="AlphaFoldDB" id="A0A1L7V4R9"/>
<dbReference type="EMBL" id="FJOF01000001">
    <property type="protein sequence ID" value="CZR33666.1"/>
    <property type="molecule type" value="Genomic_DNA"/>
</dbReference>